<reference evidence="1" key="1">
    <citation type="journal article" date="2021" name="mSystems">
        <title>Bacteria and Archaea Synergistically Convert Glycine Betaine to Biogenic Methane in the Formosa Cold Seep of the South China Sea.</title>
        <authorList>
            <person name="Li L."/>
            <person name="Zhang W."/>
            <person name="Zhang S."/>
            <person name="Song L."/>
            <person name="Sun Q."/>
            <person name="Zhang H."/>
            <person name="Xiang H."/>
            <person name="Dong X."/>
        </authorList>
    </citation>
    <scope>NUCLEOTIDE SEQUENCE</scope>
    <source>
        <strain evidence="1">LLY</strain>
    </source>
</reference>
<dbReference type="PANTHER" id="PTHR38031:SF1">
    <property type="entry name" value="SULFUR CARRIER PROTEIN CYSO"/>
    <property type="match status" value="1"/>
</dbReference>
<dbReference type="CDD" id="cd17505">
    <property type="entry name" value="Ubl_SAMP1_like"/>
    <property type="match status" value="1"/>
</dbReference>
<dbReference type="InterPro" id="IPR003749">
    <property type="entry name" value="ThiS/MoaD-like"/>
</dbReference>
<gene>
    <name evidence="1" type="ORF">KDK67_09070</name>
</gene>
<comment type="caution">
    <text evidence="1">The sequence shown here is derived from an EMBL/GenBank/DDBJ whole genome shotgun (WGS) entry which is preliminary data.</text>
</comment>
<dbReference type="SUPFAM" id="SSF54285">
    <property type="entry name" value="MoaD/ThiS"/>
    <property type="match status" value="1"/>
</dbReference>
<organism evidence="1 2">
    <name type="scientific">Methanococcoides seepicolus</name>
    <dbReference type="NCBI Taxonomy" id="2828780"/>
    <lineage>
        <taxon>Archaea</taxon>
        <taxon>Methanobacteriati</taxon>
        <taxon>Methanobacteriota</taxon>
        <taxon>Stenosarchaea group</taxon>
        <taxon>Methanomicrobia</taxon>
        <taxon>Methanosarcinales</taxon>
        <taxon>Methanosarcinaceae</taxon>
        <taxon>Methanococcoides</taxon>
    </lineage>
</organism>
<dbReference type="EMBL" id="JAGSOI010000036">
    <property type="protein sequence ID" value="MCM1987132.1"/>
    <property type="molecule type" value="Genomic_DNA"/>
</dbReference>
<protein>
    <submittedName>
        <fullName evidence="1">MoaD/ThiS family protein</fullName>
    </submittedName>
</protein>
<proteinExistence type="predicted"/>
<dbReference type="RefSeq" id="WP_250868477.1">
    <property type="nucleotide sequence ID" value="NZ_JAGSOI010000036.1"/>
</dbReference>
<dbReference type="Proteomes" id="UP001056766">
    <property type="component" value="Unassembled WGS sequence"/>
</dbReference>
<dbReference type="Gene3D" id="3.10.20.30">
    <property type="match status" value="1"/>
</dbReference>
<name>A0A9E5DBR6_9EURY</name>
<dbReference type="Pfam" id="PF02597">
    <property type="entry name" value="ThiS"/>
    <property type="match status" value="1"/>
</dbReference>
<dbReference type="NCBIfam" id="NF041918">
    <property type="entry name" value="SAMP1"/>
    <property type="match status" value="1"/>
</dbReference>
<accession>A0A9E5DBR6</accession>
<dbReference type="NCBIfam" id="TIGR01687">
    <property type="entry name" value="moaD_arch"/>
    <property type="match status" value="1"/>
</dbReference>
<dbReference type="InterPro" id="IPR052045">
    <property type="entry name" value="Sulfur_Carrier/Prot_Modifier"/>
</dbReference>
<evidence type="ECO:0000313" key="1">
    <source>
        <dbReference type="EMBL" id="MCM1987132.1"/>
    </source>
</evidence>
<dbReference type="PANTHER" id="PTHR38031">
    <property type="entry name" value="SULFUR CARRIER PROTEIN SLR0821-RELATED"/>
    <property type="match status" value="1"/>
</dbReference>
<keyword evidence="2" id="KW-1185">Reference proteome</keyword>
<sequence>MASVKIKLFANLRETAGVSEIELKGENIQEILDSILNKYPQMQDFIFNDVGDKKELRTYINVLVNGNNIQHLEGLNTVLNEDDEVAIFPPVSGG</sequence>
<dbReference type="InterPro" id="IPR012675">
    <property type="entry name" value="Beta-grasp_dom_sf"/>
</dbReference>
<evidence type="ECO:0000313" key="2">
    <source>
        <dbReference type="Proteomes" id="UP001056766"/>
    </source>
</evidence>
<reference evidence="1" key="2">
    <citation type="submission" date="2021-04" db="EMBL/GenBank/DDBJ databases">
        <authorList>
            <person name="Dong X."/>
        </authorList>
    </citation>
    <scope>NUCLEOTIDE SEQUENCE</scope>
    <source>
        <strain evidence="1">LLY</strain>
    </source>
</reference>
<dbReference type="AlphaFoldDB" id="A0A9E5DBR6"/>
<dbReference type="InterPro" id="IPR016155">
    <property type="entry name" value="Mopterin_synth/thiamin_S_b"/>
</dbReference>
<dbReference type="InterPro" id="IPR010038">
    <property type="entry name" value="MoaD_arc-typ"/>
</dbReference>
<dbReference type="InterPro" id="IPR054834">
    <property type="entry name" value="SAMP1_3"/>
</dbReference>